<dbReference type="Proteomes" id="UP000266841">
    <property type="component" value="Unassembled WGS sequence"/>
</dbReference>
<gene>
    <name evidence="2" type="ORF">THAOC_31481</name>
</gene>
<sequence>RRRPVPPVRRGVAGRRRRRPVRLDVPASADPPSRRTSTGDLGETDKRALIRDILRDPDLSQLEKRRTVQQLMDGRSQRRITIDCGRTNPYLDGRARKRPSQCGGDGGGAPTPEQRAELRELLGRGGGNRAARAAATAPLSAHNPPAPPRLSPS</sequence>
<proteinExistence type="predicted"/>
<dbReference type="AlphaFoldDB" id="K0RSI8"/>
<feature type="compositionally biased region" description="Low complexity" evidence="1">
    <location>
        <begin position="129"/>
        <end position="141"/>
    </location>
</feature>
<name>K0RSI8_THAOC</name>
<feature type="region of interest" description="Disordered" evidence="1">
    <location>
        <begin position="1"/>
        <end position="44"/>
    </location>
</feature>
<comment type="caution">
    <text evidence="2">The sequence shown here is derived from an EMBL/GenBank/DDBJ whole genome shotgun (WGS) entry which is preliminary data.</text>
</comment>
<feature type="compositionally biased region" description="Pro residues" evidence="1">
    <location>
        <begin position="144"/>
        <end position="153"/>
    </location>
</feature>
<reference evidence="2 3" key="1">
    <citation type="journal article" date="2012" name="Genome Biol.">
        <title>Genome and low-iron response of an oceanic diatom adapted to chronic iron limitation.</title>
        <authorList>
            <person name="Lommer M."/>
            <person name="Specht M."/>
            <person name="Roy A.S."/>
            <person name="Kraemer L."/>
            <person name="Andreson R."/>
            <person name="Gutowska M.A."/>
            <person name="Wolf J."/>
            <person name="Bergner S.V."/>
            <person name="Schilhabel M.B."/>
            <person name="Klostermeier U.C."/>
            <person name="Beiko R.G."/>
            <person name="Rosenstiel P."/>
            <person name="Hippler M."/>
            <person name="Laroche J."/>
        </authorList>
    </citation>
    <scope>NUCLEOTIDE SEQUENCE [LARGE SCALE GENOMIC DNA]</scope>
    <source>
        <strain evidence="2 3">CCMP1005</strain>
    </source>
</reference>
<organism evidence="2 3">
    <name type="scientific">Thalassiosira oceanica</name>
    <name type="common">Marine diatom</name>
    <dbReference type="NCBI Taxonomy" id="159749"/>
    <lineage>
        <taxon>Eukaryota</taxon>
        <taxon>Sar</taxon>
        <taxon>Stramenopiles</taxon>
        <taxon>Ochrophyta</taxon>
        <taxon>Bacillariophyta</taxon>
        <taxon>Coscinodiscophyceae</taxon>
        <taxon>Thalassiosirophycidae</taxon>
        <taxon>Thalassiosirales</taxon>
        <taxon>Thalassiosiraceae</taxon>
        <taxon>Thalassiosira</taxon>
    </lineage>
</organism>
<feature type="region of interest" description="Disordered" evidence="1">
    <location>
        <begin position="83"/>
        <end position="153"/>
    </location>
</feature>
<evidence type="ECO:0000313" key="2">
    <source>
        <dbReference type="EMBL" id="EJK49622.1"/>
    </source>
</evidence>
<protein>
    <submittedName>
        <fullName evidence="2">Uncharacterized protein</fullName>
    </submittedName>
</protein>
<evidence type="ECO:0000313" key="3">
    <source>
        <dbReference type="Proteomes" id="UP000266841"/>
    </source>
</evidence>
<accession>K0RSI8</accession>
<dbReference type="EMBL" id="AGNL01044587">
    <property type="protein sequence ID" value="EJK49622.1"/>
    <property type="molecule type" value="Genomic_DNA"/>
</dbReference>
<feature type="non-terminal residue" evidence="2">
    <location>
        <position position="1"/>
    </location>
</feature>
<evidence type="ECO:0000256" key="1">
    <source>
        <dbReference type="SAM" id="MobiDB-lite"/>
    </source>
</evidence>
<keyword evidence="3" id="KW-1185">Reference proteome</keyword>